<evidence type="ECO:0000256" key="1">
    <source>
        <dbReference type="SAM" id="Coils"/>
    </source>
</evidence>
<gene>
    <name evidence="2" type="ORF">AN1_LOCUS23654</name>
</gene>
<name>A0A654G548_ARATH</name>
<evidence type="ECO:0000313" key="2">
    <source>
        <dbReference type="EMBL" id="VYS68260.1"/>
    </source>
</evidence>
<dbReference type="AlphaFoldDB" id="A0A654G548"/>
<dbReference type="EMBL" id="CACRSJ010000110">
    <property type="protein sequence ID" value="VYS68260.1"/>
    <property type="molecule type" value="Genomic_DNA"/>
</dbReference>
<reference evidence="2 3" key="1">
    <citation type="submission" date="2019-11" db="EMBL/GenBank/DDBJ databases">
        <authorList>
            <person name="Jiao W.-B."/>
            <person name="Schneeberger K."/>
        </authorList>
    </citation>
    <scope>NUCLEOTIDE SEQUENCE [LARGE SCALE GENOMIC DNA]</scope>
    <source>
        <strain evidence="3">cv. An-1</strain>
    </source>
</reference>
<proteinExistence type="predicted"/>
<accession>A0A654G548</accession>
<keyword evidence="1" id="KW-0175">Coiled coil</keyword>
<sequence length="127" mass="15089">MKTEGNVFRCFKTRKDTILPTFDRWRPAIRERFLLHAHHSSRANSELKDMVEQYERLLLDREQHIDAWKGKFSSLESDHSSSTDTKLKLEDQIDNLSSELMKSNGELQDQYQRYDKLQEELSNASRL</sequence>
<evidence type="ECO:0000313" key="3">
    <source>
        <dbReference type="Proteomes" id="UP000426265"/>
    </source>
</evidence>
<organism evidence="2 3">
    <name type="scientific">Arabidopsis thaliana</name>
    <name type="common">Mouse-ear cress</name>
    <dbReference type="NCBI Taxonomy" id="3702"/>
    <lineage>
        <taxon>Eukaryota</taxon>
        <taxon>Viridiplantae</taxon>
        <taxon>Streptophyta</taxon>
        <taxon>Embryophyta</taxon>
        <taxon>Tracheophyta</taxon>
        <taxon>Spermatophyta</taxon>
        <taxon>Magnoliopsida</taxon>
        <taxon>eudicotyledons</taxon>
        <taxon>Gunneridae</taxon>
        <taxon>Pentapetalae</taxon>
        <taxon>rosids</taxon>
        <taxon>malvids</taxon>
        <taxon>Brassicales</taxon>
        <taxon>Brassicaceae</taxon>
        <taxon>Camelineae</taxon>
        <taxon>Arabidopsis</taxon>
    </lineage>
</organism>
<dbReference type="Proteomes" id="UP000426265">
    <property type="component" value="Unassembled WGS sequence"/>
</dbReference>
<protein>
    <submittedName>
        <fullName evidence="2">Uncharacterized protein</fullName>
    </submittedName>
</protein>
<feature type="coiled-coil region" evidence="1">
    <location>
        <begin position="86"/>
        <end position="127"/>
    </location>
</feature>